<dbReference type="EMBL" id="JARUJP010000001">
    <property type="protein sequence ID" value="MDW8799756.1"/>
    <property type="molecule type" value="Genomic_DNA"/>
</dbReference>
<protein>
    <submittedName>
        <fullName evidence="4">Polysaccharide deacetylase family protein</fullName>
        <ecNumber evidence="4">3.-.-.-</ecNumber>
    </submittedName>
</protein>
<dbReference type="InterPro" id="IPR011330">
    <property type="entry name" value="Glyco_hydro/deAcase_b/a-brl"/>
</dbReference>
<evidence type="ECO:0000256" key="1">
    <source>
        <dbReference type="ARBA" id="ARBA00022723"/>
    </source>
</evidence>
<gene>
    <name evidence="4" type="ORF">P8V03_01135</name>
</gene>
<dbReference type="SUPFAM" id="SSF88713">
    <property type="entry name" value="Glycoside hydrolase/deacetylase"/>
    <property type="match status" value="1"/>
</dbReference>
<comment type="caution">
    <text evidence="4">The sequence shown here is derived from an EMBL/GenBank/DDBJ whole genome shotgun (WGS) entry which is preliminary data.</text>
</comment>
<evidence type="ECO:0000256" key="2">
    <source>
        <dbReference type="ARBA" id="ARBA00022801"/>
    </source>
</evidence>
<dbReference type="RefSeq" id="WP_318796443.1">
    <property type="nucleotide sequence ID" value="NZ_JARUJP010000001.1"/>
</dbReference>
<keyword evidence="1" id="KW-0479">Metal-binding</keyword>
<dbReference type="Proteomes" id="UP001281656">
    <property type="component" value="Unassembled WGS sequence"/>
</dbReference>
<dbReference type="Gene3D" id="3.20.20.370">
    <property type="entry name" value="Glycoside hydrolase/deacetylase"/>
    <property type="match status" value="1"/>
</dbReference>
<dbReference type="PROSITE" id="PS51677">
    <property type="entry name" value="NODB"/>
    <property type="match status" value="1"/>
</dbReference>
<sequence>MIIYNYKARKLLILSFMALLLILGIYKIRNYIDFPKVIQLLKNGSLAQLNYSSEYNQGKAYGNTQFNNIIFYEGNNTKKQIALTFDDGPDTVVTPKILDILKKNDVKATFFILGNRAQRNPEIVKQILKDGHALGNHSWDHKDLDRLSPDKIKSEIQKTDNILFSITGYHPAIVRPPYGAANRKAVQEIGPMGYKVIDWSVDTLDWMGIPPNIIMYTIKREIRPGGIILQHCAGGKKGNLSNTVTALPQIIEYLKSENYEFVRVPELVGTSPGL</sequence>
<organism evidence="4 5">
    <name type="scientific">Clostridium tanneri</name>
    <dbReference type="NCBI Taxonomy" id="3037988"/>
    <lineage>
        <taxon>Bacteria</taxon>
        <taxon>Bacillati</taxon>
        <taxon>Bacillota</taxon>
        <taxon>Clostridia</taxon>
        <taxon>Eubacteriales</taxon>
        <taxon>Clostridiaceae</taxon>
        <taxon>Clostridium</taxon>
    </lineage>
</organism>
<accession>A0ABU4JNN2</accession>
<feature type="domain" description="NodB homology" evidence="3">
    <location>
        <begin position="79"/>
        <end position="262"/>
    </location>
</feature>
<keyword evidence="5" id="KW-1185">Reference proteome</keyword>
<dbReference type="InterPro" id="IPR002509">
    <property type="entry name" value="NODB_dom"/>
</dbReference>
<reference evidence="4 5" key="1">
    <citation type="submission" date="2023-04" db="EMBL/GenBank/DDBJ databases">
        <title>Clostridium tannerae sp. nov., isolated from the fecal material of an alpaca.</title>
        <authorList>
            <person name="Miller S."/>
            <person name="Hendry M."/>
            <person name="King J."/>
            <person name="Sankaranarayanan K."/>
            <person name="Lawson P.A."/>
        </authorList>
    </citation>
    <scope>NUCLEOTIDE SEQUENCE [LARGE SCALE GENOMIC DNA]</scope>
    <source>
        <strain evidence="4 5">A1-XYC3</strain>
    </source>
</reference>
<dbReference type="InterPro" id="IPR050248">
    <property type="entry name" value="Polysacc_deacetylase_ArnD"/>
</dbReference>
<dbReference type="PANTHER" id="PTHR10587:SF133">
    <property type="entry name" value="CHITIN DEACETYLASE 1-RELATED"/>
    <property type="match status" value="1"/>
</dbReference>
<proteinExistence type="predicted"/>
<evidence type="ECO:0000313" key="5">
    <source>
        <dbReference type="Proteomes" id="UP001281656"/>
    </source>
</evidence>
<dbReference type="GO" id="GO:0016787">
    <property type="term" value="F:hydrolase activity"/>
    <property type="evidence" value="ECO:0007669"/>
    <property type="project" value="UniProtKB-KW"/>
</dbReference>
<evidence type="ECO:0000259" key="3">
    <source>
        <dbReference type="PROSITE" id="PS51677"/>
    </source>
</evidence>
<dbReference type="Pfam" id="PF01522">
    <property type="entry name" value="Polysacc_deac_1"/>
    <property type="match status" value="1"/>
</dbReference>
<dbReference type="PANTHER" id="PTHR10587">
    <property type="entry name" value="GLYCOSYL TRANSFERASE-RELATED"/>
    <property type="match status" value="1"/>
</dbReference>
<dbReference type="EC" id="3.-.-.-" evidence="4"/>
<dbReference type="CDD" id="cd10917">
    <property type="entry name" value="CE4_NodB_like_6s_7s"/>
    <property type="match status" value="1"/>
</dbReference>
<keyword evidence="2 4" id="KW-0378">Hydrolase</keyword>
<evidence type="ECO:0000313" key="4">
    <source>
        <dbReference type="EMBL" id="MDW8799756.1"/>
    </source>
</evidence>
<name>A0ABU4JNN2_9CLOT</name>